<evidence type="ECO:0000256" key="5">
    <source>
        <dbReference type="ARBA" id="ARBA00022989"/>
    </source>
</evidence>
<dbReference type="InterPro" id="IPR005282">
    <property type="entry name" value="LC_transporter"/>
</dbReference>
<accession>A0ABM1LNV7</accession>
<keyword evidence="6 7" id="KW-0472">Membrane</keyword>
<keyword evidence="5 7" id="KW-1133">Transmembrane helix</keyword>
<dbReference type="SMART" id="SM00679">
    <property type="entry name" value="CTNS"/>
    <property type="match status" value="2"/>
</dbReference>
<comment type="subcellular location">
    <subcellularLocation>
        <location evidence="1">Endomembrane system</location>
        <topology evidence="1">Multi-pass membrane protein</topology>
    </subcellularLocation>
</comment>
<feature type="transmembrane region" description="Helical" evidence="7">
    <location>
        <begin position="125"/>
        <end position="144"/>
    </location>
</feature>
<dbReference type="GeneID" id="103329737"/>
<reference evidence="8" key="1">
    <citation type="journal article" date="2012" name="Nat. Commun.">
        <title>The genome of Prunus mume.</title>
        <authorList>
            <person name="Zhang Q."/>
            <person name="Chen W."/>
            <person name="Sun L."/>
            <person name="Zhao F."/>
            <person name="Huang B."/>
            <person name="Yang W."/>
            <person name="Tao Y."/>
            <person name="Wang J."/>
            <person name="Yuan Z."/>
            <person name="Fan G."/>
            <person name="Xing Z."/>
            <person name="Han C."/>
            <person name="Pan H."/>
            <person name="Zhong X."/>
            <person name="Shi W."/>
            <person name="Liang X."/>
            <person name="Du D."/>
            <person name="Sun F."/>
            <person name="Xu Z."/>
            <person name="Hao R."/>
            <person name="Lv T."/>
            <person name="Lv Y."/>
            <person name="Zheng Z."/>
            <person name="Sun M."/>
            <person name="Luo L."/>
            <person name="Cai M."/>
            <person name="Gao Y."/>
            <person name="Wang J."/>
            <person name="Yin Y."/>
            <person name="Xu X."/>
            <person name="Cheng T."/>
            <person name="Wang J."/>
        </authorList>
    </citation>
    <scope>NUCLEOTIDE SEQUENCE [LARGE SCALE GENOMIC DNA]</scope>
</reference>
<evidence type="ECO:0000313" key="9">
    <source>
        <dbReference type="RefSeq" id="XP_016649084.1"/>
    </source>
</evidence>
<evidence type="ECO:0000313" key="8">
    <source>
        <dbReference type="Proteomes" id="UP000694861"/>
    </source>
</evidence>
<protein>
    <submittedName>
        <fullName evidence="9">Cystinosin homolog isoform X1</fullName>
    </submittedName>
</protein>
<dbReference type="Pfam" id="PF04193">
    <property type="entry name" value="PQ-loop"/>
    <property type="match status" value="2"/>
</dbReference>
<keyword evidence="2" id="KW-0813">Transport</keyword>
<keyword evidence="3 7" id="KW-0812">Transmembrane</keyword>
<dbReference type="Gene3D" id="1.20.1280.290">
    <property type="match status" value="2"/>
</dbReference>
<dbReference type="RefSeq" id="XP_016649084.1">
    <property type="nucleotide sequence ID" value="XM_016793598.1"/>
</dbReference>
<dbReference type="PANTHER" id="PTHR13131:SF5">
    <property type="entry name" value="CYSTINOSIN"/>
    <property type="match status" value="1"/>
</dbReference>
<evidence type="ECO:0000256" key="3">
    <source>
        <dbReference type="ARBA" id="ARBA00022692"/>
    </source>
</evidence>
<evidence type="ECO:0000256" key="7">
    <source>
        <dbReference type="SAM" id="Phobius"/>
    </source>
</evidence>
<evidence type="ECO:0000256" key="4">
    <source>
        <dbReference type="ARBA" id="ARBA00022737"/>
    </source>
</evidence>
<keyword evidence="8" id="KW-1185">Reference proteome</keyword>
<feature type="transmembrane region" description="Helical" evidence="7">
    <location>
        <begin position="221"/>
        <end position="239"/>
    </location>
</feature>
<reference evidence="9" key="2">
    <citation type="submission" date="2025-08" db="UniProtKB">
        <authorList>
            <consortium name="RefSeq"/>
        </authorList>
    </citation>
    <scope>IDENTIFICATION</scope>
</reference>
<sequence>MASWNSIQLEITYRVLGWMGFACWSVGGYPQVILNFRRKSVVGLSFDFVLLSLTKQSSYLIYNASLYFSSAVQRQYWEKYGYGQMIPVAVNDVAFSAHAVLLTAFVLFQIAIYEASRGTQKVSKIAIGIVVAVWSGAAVCVFVALPTHSWLWLINIFNSIQVCMTVVKYTPQAFLNFVRKSTEGFSLGSYLLDFSGGVTNYAQMTVLAIDQDSWVNFYGNMGKVLLSLISIFFDLVFMCQRFLLYPSKKAPIPPPPPQIISKDKESLEPLLQSSSDHPLKHTV</sequence>
<evidence type="ECO:0000256" key="1">
    <source>
        <dbReference type="ARBA" id="ARBA00004127"/>
    </source>
</evidence>
<dbReference type="Proteomes" id="UP000694861">
    <property type="component" value="Linkage group LG4"/>
</dbReference>
<evidence type="ECO:0000256" key="2">
    <source>
        <dbReference type="ARBA" id="ARBA00022448"/>
    </source>
</evidence>
<keyword evidence="4" id="KW-0677">Repeat</keyword>
<gene>
    <name evidence="9" type="primary">LOC103329737</name>
</gene>
<organism evidence="8 9">
    <name type="scientific">Prunus mume</name>
    <name type="common">Japanese apricot</name>
    <name type="synonym">Armeniaca mume</name>
    <dbReference type="NCBI Taxonomy" id="102107"/>
    <lineage>
        <taxon>Eukaryota</taxon>
        <taxon>Viridiplantae</taxon>
        <taxon>Streptophyta</taxon>
        <taxon>Embryophyta</taxon>
        <taxon>Tracheophyta</taxon>
        <taxon>Spermatophyta</taxon>
        <taxon>Magnoliopsida</taxon>
        <taxon>eudicotyledons</taxon>
        <taxon>Gunneridae</taxon>
        <taxon>Pentapetalae</taxon>
        <taxon>rosids</taxon>
        <taxon>fabids</taxon>
        <taxon>Rosales</taxon>
        <taxon>Rosaceae</taxon>
        <taxon>Amygdaloideae</taxon>
        <taxon>Amygdaleae</taxon>
        <taxon>Prunus</taxon>
    </lineage>
</organism>
<proteinExistence type="predicted"/>
<feature type="transmembrane region" description="Helical" evidence="7">
    <location>
        <begin position="93"/>
        <end position="113"/>
    </location>
</feature>
<feature type="transmembrane region" description="Helical" evidence="7">
    <location>
        <begin position="15"/>
        <end position="34"/>
    </location>
</feature>
<evidence type="ECO:0000256" key="6">
    <source>
        <dbReference type="ARBA" id="ARBA00023136"/>
    </source>
</evidence>
<dbReference type="PANTHER" id="PTHR13131">
    <property type="entry name" value="CYSTINOSIN"/>
    <property type="match status" value="1"/>
</dbReference>
<name>A0ABM1LNV7_PRUMU</name>
<dbReference type="InterPro" id="IPR006603">
    <property type="entry name" value="PQ-loop_rpt"/>
</dbReference>